<dbReference type="AlphaFoldDB" id="A0A5C7FSX1"/>
<dbReference type="Gene3D" id="3.90.70.20">
    <property type="match status" value="1"/>
</dbReference>
<name>A0A5C7FSX1_9BURK</name>
<reference evidence="5 6" key="1">
    <citation type="submission" date="2019-08" db="EMBL/GenBank/DDBJ databases">
        <title>Massilia golmudensis sp. nov., isolated from sand in the Qinghai-Tibetan Plateau.</title>
        <authorList>
            <person name="Zhang B."/>
        </authorList>
    </citation>
    <scope>NUCLEOTIDE SEQUENCE [LARGE SCALE GENOMIC DNA]</scope>
    <source>
        <strain evidence="5 6">GEM5</strain>
    </source>
</reference>
<dbReference type="GO" id="GO:0006508">
    <property type="term" value="P:proteolysis"/>
    <property type="evidence" value="ECO:0007669"/>
    <property type="project" value="UniProtKB-KW"/>
</dbReference>
<dbReference type="EMBL" id="VPFD01000014">
    <property type="protein sequence ID" value="TXF99243.1"/>
    <property type="molecule type" value="Genomic_DNA"/>
</dbReference>
<proteinExistence type="predicted"/>
<keyword evidence="6" id="KW-1185">Reference proteome</keyword>
<evidence type="ECO:0000256" key="1">
    <source>
        <dbReference type="ARBA" id="ARBA00022670"/>
    </source>
</evidence>
<sequence length="256" mass="27843">MARMLRDRGIKGQDMDYSNATGVRVMTPIAAEVGCHYQPFAQMVLLGGVQAKVVRLEGKDAPVGQLQHGAGGICYGLAVAWLETAERKGGDFITQVADLESSPMFYRAYVAHRHQQTYGRISTSGIWYDDGAHGNDWSAADPFFGTAAMTQNSRLVDAGKERSFGLSQGGMEALCAWLGASVNKRYFMLSIPGHAMTAIGSRSGRYSVFDPNCGIVSSLSPRTLATCLHRYFSDARIKPRYHGTSAGWLTAKKFKA</sequence>
<protein>
    <recommendedName>
        <fullName evidence="4">Peptidase C58 YopT-type domain-containing protein</fullName>
    </recommendedName>
</protein>
<accession>A0A5C7FSX1</accession>
<dbReference type="SUPFAM" id="SSF54001">
    <property type="entry name" value="Cysteine proteinases"/>
    <property type="match status" value="1"/>
</dbReference>
<evidence type="ECO:0000313" key="6">
    <source>
        <dbReference type="Proteomes" id="UP000321413"/>
    </source>
</evidence>
<evidence type="ECO:0000313" key="5">
    <source>
        <dbReference type="EMBL" id="TXF99243.1"/>
    </source>
</evidence>
<comment type="caution">
    <text evidence="5">The sequence shown here is derived from an EMBL/GenBank/DDBJ whole genome shotgun (WGS) entry which is preliminary data.</text>
</comment>
<keyword evidence="1" id="KW-0645">Protease</keyword>
<organism evidence="5 6">
    <name type="scientific">Massilia arenae</name>
    <dbReference type="NCBI Taxonomy" id="2603288"/>
    <lineage>
        <taxon>Bacteria</taxon>
        <taxon>Pseudomonadati</taxon>
        <taxon>Pseudomonadota</taxon>
        <taxon>Betaproteobacteria</taxon>
        <taxon>Burkholderiales</taxon>
        <taxon>Oxalobacteraceae</taxon>
        <taxon>Telluria group</taxon>
        <taxon>Massilia</taxon>
    </lineage>
</organism>
<dbReference type="InterPro" id="IPR038765">
    <property type="entry name" value="Papain-like_cys_pep_sf"/>
</dbReference>
<feature type="domain" description="Peptidase C58 YopT-type" evidence="4">
    <location>
        <begin position="67"/>
        <end position="222"/>
    </location>
</feature>
<dbReference type="GO" id="GO:0004197">
    <property type="term" value="F:cysteine-type endopeptidase activity"/>
    <property type="evidence" value="ECO:0007669"/>
    <property type="project" value="InterPro"/>
</dbReference>
<evidence type="ECO:0000256" key="3">
    <source>
        <dbReference type="ARBA" id="ARBA00022807"/>
    </source>
</evidence>
<keyword evidence="3" id="KW-0788">Thiol protease</keyword>
<evidence type="ECO:0000256" key="2">
    <source>
        <dbReference type="ARBA" id="ARBA00022801"/>
    </source>
</evidence>
<keyword evidence="2" id="KW-0378">Hydrolase</keyword>
<dbReference type="Proteomes" id="UP000321413">
    <property type="component" value="Unassembled WGS sequence"/>
</dbReference>
<gene>
    <name evidence="5" type="ORF">FVD38_13745</name>
</gene>
<dbReference type="Pfam" id="PF03543">
    <property type="entry name" value="Peptidase_C58"/>
    <property type="match status" value="1"/>
</dbReference>
<evidence type="ECO:0000259" key="4">
    <source>
        <dbReference type="Pfam" id="PF03543"/>
    </source>
</evidence>
<dbReference type="InterPro" id="IPR006473">
    <property type="entry name" value="Peptidase_C58_Yopt"/>
</dbReference>